<evidence type="ECO:0000313" key="3">
    <source>
        <dbReference type="Proteomes" id="UP000045706"/>
    </source>
</evidence>
<feature type="non-terminal residue" evidence="2">
    <location>
        <position position="1"/>
    </location>
</feature>
<organism evidence="2 3">
    <name type="scientific">Verticillium longisporum</name>
    <name type="common">Verticillium dahliae var. longisporum</name>
    <dbReference type="NCBI Taxonomy" id="100787"/>
    <lineage>
        <taxon>Eukaryota</taxon>
        <taxon>Fungi</taxon>
        <taxon>Dikarya</taxon>
        <taxon>Ascomycota</taxon>
        <taxon>Pezizomycotina</taxon>
        <taxon>Sordariomycetes</taxon>
        <taxon>Hypocreomycetidae</taxon>
        <taxon>Glomerellales</taxon>
        <taxon>Plectosphaerellaceae</taxon>
        <taxon>Verticillium</taxon>
    </lineage>
</organism>
<dbReference type="EMBL" id="CVQI01035495">
    <property type="protein sequence ID" value="CRK46274.1"/>
    <property type="molecule type" value="Genomic_DNA"/>
</dbReference>
<sequence length="449" mass="48526">KSIIFLLDSSDGRNKRHIAPEPPRSWLGLIFPPFTLVLGGHLDTDNAVPSTMTPGQTPSTPDPRKFLLAKRHPPSSRDTTTTPGHPRQFQPSGAAAASSQQQQKFHATPRFAAPSSSSFASTPRPPSSAQGFAPGLGFPGTSTARRQREAIVDDGVDSSPTGVRGLGGSIEDESSAGESPDSEEEAGREGEAEEEQDEEEEARDSIPGSEGPTPKRRRVEIESEEGGSQLSDGYRDNEIRTLDERDVRGDEDEMMLDAPVTPLRGGTEASDNEHDDDDEEEGEEVRDAAAARNQQPTFQRPPRFRAPEVEAPKPDGLPEAFSPQRRGARYIPGGLAAEMQSWLAEVKGWSGRHERQSETAVQFVVEEVEAGGMMYLVRGRQLQAEAEGMSLSMRLMLAGEGKLTGLAKKAEVHKGVVITIAQPAWEVALGQGHGQDRWVVACDWAVQAG</sequence>
<protein>
    <submittedName>
        <fullName evidence="2">Uncharacterized protein</fullName>
    </submittedName>
</protein>
<dbReference type="AlphaFoldDB" id="A0A0G4NIK9"/>
<feature type="compositionally biased region" description="Acidic residues" evidence="1">
    <location>
        <begin position="191"/>
        <end position="202"/>
    </location>
</feature>
<evidence type="ECO:0000256" key="1">
    <source>
        <dbReference type="SAM" id="MobiDB-lite"/>
    </source>
</evidence>
<feature type="compositionally biased region" description="Acidic residues" evidence="1">
    <location>
        <begin position="273"/>
        <end position="284"/>
    </location>
</feature>
<feature type="compositionally biased region" description="Acidic residues" evidence="1">
    <location>
        <begin position="170"/>
        <end position="184"/>
    </location>
</feature>
<feature type="non-terminal residue" evidence="2">
    <location>
        <position position="449"/>
    </location>
</feature>
<gene>
    <name evidence="2" type="ORF">BN1723_006972</name>
</gene>
<name>A0A0G4NIK9_VERLO</name>
<feature type="compositionally biased region" description="Polar residues" evidence="1">
    <location>
        <begin position="47"/>
        <end position="59"/>
    </location>
</feature>
<dbReference type="Proteomes" id="UP000045706">
    <property type="component" value="Unassembled WGS sequence"/>
</dbReference>
<feature type="compositionally biased region" description="Basic and acidic residues" evidence="1">
    <location>
        <begin position="233"/>
        <end position="248"/>
    </location>
</feature>
<proteinExistence type="predicted"/>
<feature type="region of interest" description="Disordered" evidence="1">
    <location>
        <begin position="45"/>
        <end position="325"/>
    </location>
</feature>
<accession>A0A0G4NIK9</accession>
<feature type="compositionally biased region" description="Low complexity" evidence="1">
    <location>
        <begin position="94"/>
        <end position="122"/>
    </location>
</feature>
<evidence type="ECO:0000313" key="2">
    <source>
        <dbReference type="EMBL" id="CRK46274.1"/>
    </source>
</evidence>
<reference evidence="3" key="1">
    <citation type="submission" date="2015-05" db="EMBL/GenBank/DDBJ databases">
        <authorList>
            <person name="Fogelqvist Johan"/>
        </authorList>
    </citation>
    <scope>NUCLEOTIDE SEQUENCE [LARGE SCALE GENOMIC DNA]</scope>
</reference>